<sequence>MGLLTYMGSVLDFLIEKEIVEDEKTIVKEEKVWVKPGKWTRKIGKMAEHPPDDTSGAPVQKKGKSVKTVEEIMLDLSNNMEKFSSIAKSVAEMKQSMQNIQKKKQENDDDETAIQGPSKKLCTETDTDEDETGDELDMFLEEETPEMEEQDELLEELGSFCMETTDTADAITEKHSRRYWKQQAGPMLEHLPSFILRK</sequence>
<reference evidence="2" key="1">
    <citation type="submission" date="2022-11" db="EMBL/GenBank/DDBJ databases">
        <title>Centuries of genome instability and evolution in soft-shell clam transmissible cancer (bioRxiv).</title>
        <authorList>
            <person name="Hart S.F.M."/>
            <person name="Yonemitsu M.A."/>
            <person name="Giersch R.M."/>
            <person name="Beal B.F."/>
            <person name="Arriagada G."/>
            <person name="Davis B.W."/>
            <person name="Ostrander E.A."/>
            <person name="Goff S.P."/>
            <person name="Metzger M.J."/>
        </authorList>
    </citation>
    <scope>NUCLEOTIDE SEQUENCE</scope>
    <source>
        <strain evidence="2">MELC-2E11</strain>
        <tissue evidence="2">Siphon/mantle</tissue>
    </source>
</reference>
<accession>A0ABY7FMT7</accession>
<dbReference type="EMBL" id="CP111024">
    <property type="protein sequence ID" value="WAR23452.1"/>
    <property type="molecule type" value="Genomic_DNA"/>
</dbReference>
<evidence type="ECO:0000313" key="3">
    <source>
        <dbReference type="Proteomes" id="UP001164746"/>
    </source>
</evidence>
<evidence type="ECO:0000313" key="2">
    <source>
        <dbReference type="EMBL" id="WAR23452.1"/>
    </source>
</evidence>
<keyword evidence="3" id="KW-1185">Reference proteome</keyword>
<name>A0ABY7FMT7_MYAAR</name>
<feature type="region of interest" description="Disordered" evidence="1">
    <location>
        <begin position="95"/>
        <end position="134"/>
    </location>
</feature>
<evidence type="ECO:0000256" key="1">
    <source>
        <dbReference type="SAM" id="MobiDB-lite"/>
    </source>
</evidence>
<feature type="compositionally biased region" description="Acidic residues" evidence="1">
    <location>
        <begin position="125"/>
        <end position="134"/>
    </location>
</feature>
<feature type="region of interest" description="Disordered" evidence="1">
    <location>
        <begin position="44"/>
        <end position="64"/>
    </location>
</feature>
<proteinExistence type="predicted"/>
<protein>
    <submittedName>
        <fullName evidence="2">Uncharacterized protein</fullName>
    </submittedName>
</protein>
<gene>
    <name evidence="2" type="ORF">MAR_037121</name>
</gene>
<organism evidence="2 3">
    <name type="scientific">Mya arenaria</name>
    <name type="common">Soft-shell clam</name>
    <dbReference type="NCBI Taxonomy" id="6604"/>
    <lineage>
        <taxon>Eukaryota</taxon>
        <taxon>Metazoa</taxon>
        <taxon>Spiralia</taxon>
        <taxon>Lophotrochozoa</taxon>
        <taxon>Mollusca</taxon>
        <taxon>Bivalvia</taxon>
        <taxon>Autobranchia</taxon>
        <taxon>Heteroconchia</taxon>
        <taxon>Euheterodonta</taxon>
        <taxon>Imparidentia</taxon>
        <taxon>Neoheterodontei</taxon>
        <taxon>Myida</taxon>
        <taxon>Myoidea</taxon>
        <taxon>Myidae</taxon>
        <taxon>Mya</taxon>
    </lineage>
</organism>
<dbReference type="Proteomes" id="UP001164746">
    <property type="component" value="Chromosome 13"/>
</dbReference>